<protein>
    <submittedName>
        <fullName evidence="2">Uncharacterized protein</fullName>
    </submittedName>
</protein>
<evidence type="ECO:0000313" key="2">
    <source>
        <dbReference type="EMBL" id="GGL19183.1"/>
    </source>
</evidence>
<dbReference type="AlphaFoldDB" id="A0A8J3C837"/>
<dbReference type="RefSeq" id="WP_189082902.1">
    <property type="nucleotide sequence ID" value="NZ_BMMX01000065.1"/>
</dbReference>
<keyword evidence="1" id="KW-0812">Transmembrane</keyword>
<gene>
    <name evidence="2" type="ORF">GCM10012284_62140</name>
</gene>
<keyword evidence="3" id="KW-1185">Reference proteome</keyword>
<keyword evidence="1" id="KW-1133">Transmembrane helix</keyword>
<proteinExistence type="predicted"/>
<keyword evidence="1" id="KW-0472">Membrane</keyword>
<accession>A0A8J3C837</accession>
<sequence length="200" mass="21159">MNRRDAGDAGYGLLEALVSVLIIGVTMTSLTMFFLRSTRAANLEADRQSATQLVAVALERIGQFPGRSLLTGRTRAAVDAQWALPVPGVQGYLADTVKAWDTTVTDEAAATVPAELPVVLAPVADAAGGGTFTKFRKTVYVGTCRQASTGGSCGRDTSGTVEMFRVVVAVTWASPQCRQQTCSSTAELLVARDLTDPLFR</sequence>
<comment type="caution">
    <text evidence="2">The sequence shown here is derived from an EMBL/GenBank/DDBJ whole genome shotgun (WGS) entry which is preliminary data.</text>
</comment>
<feature type="transmembrane region" description="Helical" evidence="1">
    <location>
        <begin position="12"/>
        <end position="35"/>
    </location>
</feature>
<reference evidence="2" key="2">
    <citation type="submission" date="2020-09" db="EMBL/GenBank/DDBJ databases">
        <authorList>
            <person name="Sun Q."/>
            <person name="Zhou Y."/>
        </authorList>
    </citation>
    <scope>NUCLEOTIDE SEQUENCE</scope>
    <source>
        <strain evidence="2">CGMCC 4.7299</strain>
    </source>
</reference>
<organism evidence="2 3">
    <name type="scientific">Mangrovihabitans endophyticus</name>
    <dbReference type="NCBI Taxonomy" id="1751298"/>
    <lineage>
        <taxon>Bacteria</taxon>
        <taxon>Bacillati</taxon>
        <taxon>Actinomycetota</taxon>
        <taxon>Actinomycetes</taxon>
        <taxon>Micromonosporales</taxon>
        <taxon>Micromonosporaceae</taxon>
        <taxon>Mangrovihabitans</taxon>
    </lineage>
</organism>
<evidence type="ECO:0000256" key="1">
    <source>
        <dbReference type="SAM" id="Phobius"/>
    </source>
</evidence>
<evidence type="ECO:0000313" key="3">
    <source>
        <dbReference type="Proteomes" id="UP000656042"/>
    </source>
</evidence>
<dbReference type="Proteomes" id="UP000656042">
    <property type="component" value="Unassembled WGS sequence"/>
</dbReference>
<reference evidence="2" key="1">
    <citation type="journal article" date="2014" name="Int. J. Syst. Evol. Microbiol.">
        <title>Complete genome sequence of Corynebacterium casei LMG S-19264T (=DSM 44701T), isolated from a smear-ripened cheese.</title>
        <authorList>
            <consortium name="US DOE Joint Genome Institute (JGI-PGF)"/>
            <person name="Walter F."/>
            <person name="Albersmeier A."/>
            <person name="Kalinowski J."/>
            <person name="Ruckert C."/>
        </authorList>
    </citation>
    <scope>NUCLEOTIDE SEQUENCE</scope>
    <source>
        <strain evidence="2">CGMCC 4.7299</strain>
    </source>
</reference>
<name>A0A8J3C837_9ACTN</name>
<dbReference type="EMBL" id="BMMX01000065">
    <property type="protein sequence ID" value="GGL19183.1"/>
    <property type="molecule type" value="Genomic_DNA"/>
</dbReference>